<keyword evidence="1" id="KW-0472">Membrane</keyword>
<keyword evidence="1" id="KW-0812">Transmembrane</keyword>
<dbReference type="KEGG" id="nmy:CJ229_003080"/>
<proteinExistence type="predicted"/>
<evidence type="ECO:0000256" key="1">
    <source>
        <dbReference type="SAM" id="Phobius"/>
    </source>
</evidence>
<organism evidence="2 3">
    <name type="scientific">Nosocomiicoccus massiliensis</name>
    <dbReference type="NCBI Taxonomy" id="1232430"/>
    <lineage>
        <taxon>Bacteria</taxon>
        <taxon>Bacillati</taxon>
        <taxon>Bacillota</taxon>
        <taxon>Bacilli</taxon>
        <taxon>Bacillales</taxon>
        <taxon>Staphylococcaceae</taxon>
        <taxon>Nosocomiicoccus</taxon>
    </lineage>
</organism>
<reference evidence="3" key="1">
    <citation type="submission" date="2017-09" db="EMBL/GenBank/DDBJ databases">
        <title>Bacterial strain isolated from the female urinary microbiota.</title>
        <authorList>
            <person name="Thomas-White K."/>
            <person name="Kumar N."/>
            <person name="Forster S."/>
            <person name="Putonti C."/>
            <person name="Lawley T."/>
            <person name="Wolfe A.J."/>
        </authorList>
    </citation>
    <scope>NUCLEOTIDE SEQUENCE [LARGE SCALE GENOMIC DNA]</scope>
    <source>
        <strain evidence="3">UMB0959</strain>
    </source>
</reference>
<dbReference type="EMBL" id="CP136964">
    <property type="protein sequence ID" value="WOS96744.1"/>
    <property type="molecule type" value="Genomic_DNA"/>
</dbReference>
<keyword evidence="1" id="KW-1133">Transmembrane helix</keyword>
<evidence type="ECO:0000313" key="3">
    <source>
        <dbReference type="Proteomes" id="UP000243626"/>
    </source>
</evidence>
<feature type="transmembrane region" description="Helical" evidence="1">
    <location>
        <begin position="7"/>
        <end position="24"/>
    </location>
</feature>
<evidence type="ECO:0000313" key="2">
    <source>
        <dbReference type="EMBL" id="WOS96744.1"/>
    </source>
</evidence>
<gene>
    <name evidence="2" type="ORF">CJ229_003080</name>
</gene>
<accession>A0AAF0YNH9</accession>
<dbReference type="Proteomes" id="UP000243626">
    <property type="component" value="Chromosome"/>
</dbReference>
<keyword evidence="3" id="KW-1185">Reference proteome</keyword>
<feature type="transmembrane region" description="Helical" evidence="1">
    <location>
        <begin position="30"/>
        <end position="48"/>
    </location>
</feature>
<sequence length="57" mass="6506">MKSLDVVVLFLIIIYVFLNSFTSIMPNDPVFQKIMAGLVILGALLIIFKTLKREIKH</sequence>
<dbReference type="RefSeq" id="WP_168162124.1">
    <property type="nucleotide sequence ID" value="NZ_CP136964.1"/>
</dbReference>
<protein>
    <submittedName>
        <fullName evidence="2">Uncharacterized protein</fullName>
    </submittedName>
</protein>
<dbReference type="AlphaFoldDB" id="A0AAF0YNH9"/>
<name>A0AAF0YNH9_9STAP</name>